<dbReference type="InParanoid" id="A0A3R7H4J3"/>
<comment type="caution">
    <text evidence="1">The sequence shown here is derived from an EMBL/GenBank/DDBJ whole genome shotgun (WGS) entry which is preliminary data.</text>
</comment>
<reference evidence="1 2" key="2">
    <citation type="journal article" date="2021" name="Genomics">
        <title>High-quality reference genome for Clonorchis sinensis.</title>
        <authorList>
            <person name="Young N.D."/>
            <person name="Stroehlein A.J."/>
            <person name="Kinkar L."/>
            <person name="Wang T."/>
            <person name="Sohn W.M."/>
            <person name="Chang B.C.H."/>
            <person name="Kaur P."/>
            <person name="Weisz D."/>
            <person name="Dudchenko O."/>
            <person name="Aiden E.L."/>
            <person name="Korhonen P.K."/>
            <person name="Gasser R.B."/>
        </authorList>
    </citation>
    <scope>NUCLEOTIDE SEQUENCE [LARGE SCALE GENOMIC DNA]</scope>
    <source>
        <strain evidence="1">Cs-k2</strain>
    </source>
</reference>
<dbReference type="EMBL" id="NIRI02000013">
    <property type="protein sequence ID" value="KAG5453288.1"/>
    <property type="molecule type" value="Genomic_DNA"/>
</dbReference>
<proteinExistence type="predicted"/>
<sequence length="219" mass="24861">MERRQPSEEGYPTRQLSEMRKNFAECKGSVDNRLRKVIPRSNYPKGEKGLPNEGVRSELRNLLTMSPPCVCWVNGEKPVGQALFKQGSVSKSVRVIRETLRRIIRRTATAFWADFSRSSENDRFGEGLIHKSFLASILVMSSGPFSPCLTKESAESPPNEMWTHFSSFRGGCQSNDHCFVANTPFGGHWHWNSTISRVESVCWKDSLKRNTFRVTASID</sequence>
<protein>
    <submittedName>
        <fullName evidence="1">Uncharacterized protein</fullName>
    </submittedName>
</protein>
<keyword evidence="2" id="KW-1185">Reference proteome</keyword>
<dbReference type="AlphaFoldDB" id="A0A3R7H4J3"/>
<reference evidence="1 2" key="1">
    <citation type="journal article" date="2018" name="Biotechnol. Adv.">
        <title>Improved genomic resources and new bioinformatic workflow for the carcinogenic parasite Clonorchis sinensis: Biotechnological implications.</title>
        <authorList>
            <person name="Wang D."/>
            <person name="Korhonen P.K."/>
            <person name="Gasser R.B."/>
            <person name="Young N.D."/>
        </authorList>
    </citation>
    <scope>NUCLEOTIDE SEQUENCE [LARGE SCALE GENOMIC DNA]</scope>
    <source>
        <strain evidence="1">Cs-k2</strain>
    </source>
</reference>
<evidence type="ECO:0000313" key="1">
    <source>
        <dbReference type="EMBL" id="KAG5453288.1"/>
    </source>
</evidence>
<name>A0A3R7H4J3_CLOSI</name>
<accession>A0A3R7H4J3</accession>
<organism evidence="1 2">
    <name type="scientific">Clonorchis sinensis</name>
    <name type="common">Chinese liver fluke</name>
    <dbReference type="NCBI Taxonomy" id="79923"/>
    <lineage>
        <taxon>Eukaryota</taxon>
        <taxon>Metazoa</taxon>
        <taxon>Spiralia</taxon>
        <taxon>Lophotrochozoa</taxon>
        <taxon>Platyhelminthes</taxon>
        <taxon>Trematoda</taxon>
        <taxon>Digenea</taxon>
        <taxon>Opisthorchiida</taxon>
        <taxon>Opisthorchiata</taxon>
        <taxon>Opisthorchiidae</taxon>
        <taxon>Clonorchis</taxon>
    </lineage>
</organism>
<evidence type="ECO:0000313" key="2">
    <source>
        <dbReference type="Proteomes" id="UP000286415"/>
    </source>
</evidence>
<dbReference type="Proteomes" id="UP000286415">
    <property type="component" value="Unassembled WGS sequence"/>
</dbReference>
<gene>
    <name evidence="1" type="ORF">CSKR_113965</name>
</gene>